<dbReference type="InterPro" id="IPR014721">
    <property type="entry name" value="Ribsml_uS5_D2-typ_fold_subgr"/>
</dbReference>
<evidence type="ECO:0000313" key="1">
    <source>
        <dbReference type="EMBL" id="MBB4119382.1"/>
    </source>
</evidence>
<dbReference type="Proteomes" id="UP000553034">
    <property type="component" value="Unassembled WGS sequence"/>
</dbReference>
<name>A0A840EJ46_9FLAO</name>
<dbReference type="InterPro" id="IPR020568">
    <property type="entry name" value="Ribosomal_Su5_D2-typ_SF"/>
</dbReference>
<dbReference type="SUPFAM" id="SSF54211">
    <property type="entry name" value="Ribosomal protein S5 domain 2-like"/>
    <property type="match status" value="1"/>
</dbReference>
<gene>
    <name evidence="1" type="ORF">GGR32_001680</name>
</gene>
<sequence length="301" mass="34377">MKTYNANGKLLLTSEYVVLDQALALALPCKYGQRLTAKPIAEKKISWKSYLHDNSVWMDLNFDISNGDLPKINHQSPEEKFLYQILIEVKKLNSKIFNQQGWEINNYLEFPRDWGLGSSSTLIYNLSQWAKINPYELLQNTFGGSGYDIACAGKRKPILYQKANPPLITEVPFSPSFKDKLFFIHLNKKKNSREAILHYRNLASSKRNEAVNVFSELTQQILAAKTLLEFQELIDLHEEKLSNLLEIPTIKECLFPDYPGSIKSLGGWGGDFVLATAISNDLTYFKKKGYPTIIPYTELIL</sequence>
<proteinExistence type="predicted"/>
<evidence type="ECO:0000313" key="2">
    <source>
        <dbReference type="Proteomes" id="UP000553034"/>
    </source>
</evidence>
<dbReference type="NCBIfam" id="NF040656">
    <property type="entry name" value="GHMP_GYDIA"/>
    <property type="match status" value="1"/>
</dbReference>
<accession>A0A840EJ46</accession>
<dbReference type="AlphaFoldDB" id="A0A840EJ46"/>
<organism evidence="1 2">
    <name type="scientific">Mesonia hippocampi</name>
    <dbReference type="NCBI Taxonomy" id="1628250"/>
    <lineage>
        <taxon>Bacteria</taxon>
        <taxon>Pseudomonadati</taxon>
        <taxon>Bacteroidota</taxon>
        <taxon>Flavobacteriia</taxon>
        <taxon>Flavobacteriales</taxon>
        <taxon>Flavobacteriaceae</taxon>
        <taxon>Mesonia</taxon>
    </lineage>
</organism>
<keyword evidence="2" id="KW-1185">Reference proteome</keyword>
<keyword evidence="1" id="KW-0418">Kinase</keyword>
<dbReference type="GO" id="GO:0016301">
    <property type="term" value="F:kinase activity"/>
    <property type="evidence" value="ECO:0007669"/>
    <property type="project" value="UniProtKB-KW"/>
</dbReference>
<reference evidence="1 2" key="1">
    <citation type="submission" date="2020-08" db="EMBL/GenBank/DDBJ databases">
        <title>Genomic Encyclopedia of Type Strains, Phase IV (KMG-IV): sequencing the most valuable type-strain genomes for metagenomic binning, comparative biology and taxonomic classification.</title>
        <authorList>
            <person name="Goeker M."/>
        </authorList>
    </citation>
    <scope>NUCLEOTIDE SEQUENCE [LARGE SCALE GENOMIC DNA]</scope>
    <source>
        <strain evidence="1 2">DSM 29568</strain>
    </source>
</reference>
<comment type="caution">
    <text evidence="1">The sequence shown here is derived from an EMBL/GenBank/DDBJ whole genome shotgun (WGS) entry which is preliminary data.</text>
</comment>
<dbReference type="EMBL" id="JACIFO010000006">
    <property type="protein sequence ID" value="MBB4119382.1"/>
    <property type="molecule type" value="Genomic_DNA"/>
</dbReference>
<dbReference type="Gene3D" id="3.30.230.10">
    <property type="match status" value="1"/>
</dbReference>
<dbReference type="RefSeq" id="WP_183477734.1">
    <property type="nucleotide sequence ID" value="NZ_JACIFO010000006.1"/>
</dbReference>
<keyword evidence="1" id="KW-0808">Transferase</keyword>
<dbReference type="InterPro" id="IPR047765">
    <property type="entry name" value="GHMP_GYDIA-like"/>
</dbReference>
<protein>
    <submittedName>
        <fullName evidence="1">Mevalonate kinase</fullName>
    </submittedName>
</protein>